<evidence type="ECO:0000313" key="3">
    <source>
        <dbReference type="Proteomes" id="UP000011668"/>
    </source>
</evidence>
<dbReference type="AlphaFoldDB" id="L8WNX0"/>
<dbReference type="EMBL" id="AFRT01002286">
    <property type="protein sequence ID" value="ELU38049.1"/>
    <property type="molecule type" value="Genomic_DNA"/>
</dbReference>
<evidence type="ECO:0000313" key="2">
    <source>
        <dbReference type="EMBL" id="ELU38049.1"/>
    </source>
</evidence>
<proteinExistence type="predicted"/>
<keyword evidence="3" id="KW-1185">Reference proteome</keyword>
<comment type="caution">
    <text evidence="2">The sequence shown here is derived from an EMBL/GenBank/DDBJ whole genome shotgun (WGS) entry which is preliminary data.</text>
</comment>
<name>L8WNX0_THACA</name>
<dbReference type="HOGENOM" id="CLU_2962508_0_0_1"/>
<protein>
    <submittedName>
        <fullName evidence="2">Uncharacterized protein</fullName>
    </submittedName>
</protein>
<reference evidence="2 3" key="1">
    <citation type="journal article" date="2013" name="Nat. Commun.">
        <title>The evolution and pathogenic mechanisms of the rice sheath blight pathogen.</title>
        <authorList>
            <person name="Zheng A."/>
            <person name="Lin R."/>
            <person name="Xu L."/>
            <person name="Qin P."/>
            <person name="Tang C."/>
            <person name="Ai P."/>
            <person name="Zhang D."/>
            <person name="Liu Y."/>
            <person name="Sun Z."/>
            <person name="Feng H."/>
            <person name="Wang Y."/>
            <person name="Chen Y."/>
            <person name="Liang X."/>
            <person name="Fu R."/>
            <person name="Li Q."/>
            <person name="Zhang J."/>
            <person name="Yu X."/>
            <person name="Xie Z."/>
            <person name="Ding L."/>
            <person name="Guan P."/>
            <person name="Tang J."/>
            <person name="Liang Y."/>
            <person name="Wang S."/>
            <person name="Deng Q."/>
            <person name="Li S."/>
            <person name="Zhu J."/>
            <person name="Wang L."/>
            <person name="Liu H."/>
            <person name="Li P."/>
        </authorList>
    </citation>
    <scope>NUCLEOTIDE SEQUENCE [LARGE SCALE GENOMIC DNA]</scope>
    <source>
        <strain evidence="3">AG-1 IA</strain>
    </source>
</reference>
<gene>
    <name evidence="2" type="ORF">AG1IA_07921</name>
</gene>
<accession>L8WNX0</accession>
<dbReference type="Proteomes" id="UP000011668">
    <property type="component" value="Unassembled WGS sequence"/>
</dbReference>
<feature type="region of interest" description="Disordered" evidence="1">
    <location>
        <begin position="1"/>
        <end position="22"/>
    </location>
</feature>
<organism evidence="2 3">
    <name type="scientific">Thanatephorus cucumeris (strain AG1-IA)</name>
    <name type="common">Rice sheath blight fungus</name>
    <name type="synonym">Rhizoctonia solani</name>
    <dbReference type="NCBI Taxonomy" id="983506"/>
    <lineage>
        <taxon>Eukaryota</taxon>
        <taxon>Fungi</taxon>
        <taxon>Dikarya</taxon>
        <taxon>Basidiomycota</taxon>
        <taxon>Agaricomycotina</taxon>
        <taxon>Agaricomycetes</taxon>
        <taxon>Cantharellales</taxon>
        <taxon>Ceratobasidiaceae</taxon>
        <taxon>Rhizoctonia</taxon>
        <taxon>Rhizoctonia solani AG-1</taxon>
    </lineage>
</organism>
<sequence length="59" mass="6304">MCARSKAGRGGEKGGGSRFSPWWSVCPLVRCSLPNLHSFPIHGTPSSSPSPVHLSIDRD</sequence>
<evidence type="ECO:0000256" key="1">
    <source>
        <dbReference type="SAM" id="MobiDB-lite"/>
    </source>
</evidence>